<sequence length="556" mass="63982">MATSSIQYMPLRTELAEIRVMVIDQTDELSDVVCTLQTVPLAEANPFYALSYVWGDPHDVQSVTLDGQCIKVRKNLCDFIQSLRVAMHGPIRVWVDYLCINQKDLDERAAQVAMMDRIYSTADSVYAWLGPSTADSEKVFDFLEQSRIQRSAGEPYWKIFMSDSTVFHALEDLLGRSYWTRLWIIQEIVLAKRLWLFCGSRYISWHDLHFALAGTKAFHSTTHKRDSLHETMRLLQYLKESRESSSTMSLSKLVHKFITAQCQDERDKIYGLLSLAHQDARRLVKVDYRRPLLQVLLDTYPKWASEWVLDQEDICEANPATNSYTPSLFCQELELLFPESQLLNLYDDREIRKQITANVTFKGFWQSGTFEFRHIALIPTLEERFVPISHTRSIGREALSGPILSQMISPGGYDIFTYTTIAPLLTDKIINVGPIMLIVRQKGGKSVIVGRGIQKRCSAMEQIFDPRLWRAQLLTDSIFELKDDYIVEAAPVRRPSTRNRDDFVNVTLNAAASHMEASRFWITAQDNRHVQGLSLDGEVWEAQLWHKILSMHLDGQ</sequence>
<dbReference type="EMBL" id="JAPDRQ010000053">
    <property type="protein sequence ID" value="KAJ9658239.1"/>
    <property type="molecule type" value="Genomic_DNA"/>
</dbReference>
<protein>
    <submittedName>
        <fullName evidence="1">Uncharacterized protein</fullName>
    </submittedName>
</protein>
<organism evidence="1 2">
    <name type="scientific">Neophaeococcomyces mojaviensis</name>
    <dbReference type="NCBI Taxonomy" id="3383035"/>
    <lineage>
        <taxon>Eukaryota</taxon>
        <taxon>Fungi</taxon>
        <taxon>Dikarya</taxon>
        <taxon>Ascomycota</taxon>
        <taxon>Pezizomycotina</taxon>
        <taxon>Eurotiomycetes</taxon>
        <taxon>Chaetothyriomycetidae</taxon>
        <taxon>Chaetothyriales</taxon>
        <taxon>Chaetothyriales incertae sedis</taxon>
        <taxon>Neophaeococcomyces</taxon>
    </lineage>
</organism>
<evidence type="ECO:0000313" key="2">
    <source>
        <dbReference type="Proteomes" id="UP001172386"/>
    </source>
</evidence>
<name>A0ACC3AAL1_9EURO</name>
<keyword evidence="2" id="KW-1185">Reference proteome</keyword>
<evidence type="ECO:0000313" key="1">
    <source>
        <dbReference type="EMBL" id="KAJ9658239.1"/>
    </source>
</evidence>
<proteinExistence type="predicted"/>
<reference evidence="1" key="1">
    <citation type="submission" date="2022-10" db="EMBL/GenBank/DDBJ databases">
        <title>Culturing micro-colonial fungi from biological soil crusts in the Mojave desert and describing Neophaeococcomyces mojavensis, and introducing the new genera and species Taxawa tesnikishii.</title>
        <authorList>
            <person name="Kurbessoian T."/>
            <person name="Stajich J.E."/>
        </authorList>
    </citation>
    <scope>NUCLEOTIDE SEQUENCE</scope>
    <source>
        <strain evidence="1">JES_112</strain>
    </source>
</reference>
<comment type="caution">
    <text evidence="1">The sequence shown here is derived from an EMBL/GenBank/DDBJ whole genome shotgun (WGS) entry which is preliminary data.</text>
</comment>
<dbReference type="Proteomes" id="UP001172386">
    <property type="component" value="Unassembled WGS sequence"/>
</dbReference>
<accession>A0ACC3AAL1</accession>
<gene>
    <name evidence="1" type="ORF">H2198_003812</name>
</gene>